<dbReference type="InterPro" id="IPR025921">
    <property type="entry name" value="HmuY"/>
</dbReference>
<dbReference type="EMBL" id="UOEK01000544">
    <property type="protein sequence ID" value="VAW09275.1"/>
    <property type="molecule type" value="Genomic_DNA"/>
</dbReference>
<dbReference type="AlphaFoldDB" id="A0A3B0STP0"/>
<feature type="transmembrane region" description="Helical" evidence="1">
    <location>
        <begin position="18"/>
        <end position="39"/>
    </location>
</feature>
<evidence type="ECO:0000313" key="2">
    <source>
        <dbReference type="EMBL" id="VAW09275.1"/>
    </source>
</evidence>
<dbReference type="CDD" id="cd12105">
    <property type="entry name" value="HmuY"/>
    <property type="match status" value="1"/>
</dbReference>
<name>A0A3B0STP0_9ZZZZ</name>
<reference evidence="2" key="1">
    <citation type="submission" date="2018-06" db="EMBL/GenBank/DDBJ databases">
        <authorList>
            <person name="Zhirakovskaya E."/>
        </authorList>
    </citation>
    <scope>NUCLEOTIDE SEQUENCE</scope>
</reference>
<keyword evidence="1" id="KW-0472">Membrane</keyword>
<gene>
    <name evidence="2" type="ORF">MNBD_ACTINO02-1958</name>
</gene>
<protein>
    <submittedName>
        <fullName evidence="2">Uncharacterized protein</fullName>
    </submittedName>
</protein>
<dbReference type="Pfam" id="PF14064">
    <property type="entry name" value="HmuY"/>
    <property type="match status" value="1"/>
</dbReference>
<organism evidence="2">
    <name type="scientific">hydrothermal vent metagenome</name>
    <dbReference type="NCBI Taxonomy" id="652676"/>
    <lineage>
        <taxon>unclassified sequences</taxon>
        <taxon>metagenomes</taxon>
        <taxon>ecological metagenomes</taxon>
    </lineage>
</organism>
<sequence length="224" mass="24656">MDLPKPAKQRWWRYKRTWLLGLPGVAILGVVGLFVWGSFQPKPLGFAPTDPDEVAEVTEDWILYTVDARSKTDWVLFDFEKGRVVEGEFTAPGWDVAFKRTKLLTNSGVTNPAGPGGAYGLGEVPLELASPPASVPFAVDSLGGEDDDEPGNIEAGKWYSYSFISHIVTTKPDTYLIRTGETRDALVQFDSYYCEDEESGCITFRYRLVKSVPDSGTQAASSGE</sequence>
<accession>A0A3B0STP0</accession>
<keyword evidence="1" id="KW-1133">Transmembrane helix</keyword>
<proteinExistence type="predicted"/>
<keyword evidence="1" id="KW-0812">Transmembrane</keyword>
<evidence type="ECO:0000256" key="1">
    <source>
        <dbReference type="SAM" id="Phobius"/>
    </source>
</evidence>